<evidence type="ECO:0000313" key="7">
    <source>
        <dbReference type="EMBL" id="CCH89492.1"/>
    </source>
</evidence>
<dbReference type="eggNOG" id="COG5549">
    <property type="taxonomic scope" value="Bacteria"/>
</dbReference>
<feature type="domain" description="Peptidase M10 metallopeptidase" evidence="6">
    <location>
        <begin position="204"/>
        <end position="273"/>
    </location>
</feature>
<accession>I4F1H9</accession>
<feature type="transmembrane region" description="Helical" evidence="5">
    <location>
        <begin position="18"/>
        <end position="37"/>
    </location>
</feature>
<protein>
    <submittedName>
        <fullName evidence="7">Peptidase metallopeptidase</fullName>
    </submittedName>
</protein>
<sequence>MTARPYAPAPQGWGRVRIANIGLVAVLALLLALSVLVERSLDGEAMPADSWSLTTSTDEFDEGPLPGLEEAAAPLGTPLAAPQGGGPHAFLRVQDDGVTPVTYDPCRPIHYVVRPDHEPAGGRALLHASIAQISAVTGLRFVYDGETTEAPSHDRSSYQPDRYGDRWAPVLVSWATGAEVPDFAGDVVGLASSRDLYTATGTGVYVTGAVELDADWFATALADTDARGVARGIVLHELGHLVGLDHVDDPAEVMAPGGAQTDLAEGDLTGLAQLGAGECAPDL</sequence>
<keyword evidence="1" id="KW-0645">Protease</keyword>
<dbReference type="InterPro" id="IPR001818">
    <property type="entry name" value="Pept_M10_metallopeptidase"/>
</dbReference>
<organism evidence="7 8">
    <name type="scientific">Modestobacter italicus (strain DSM 44449 / CECT 9708 / BC 501)</name>
    <dbReference type="NCBI Taxonomy" id="2732864"/>
    <lineage>
        <taxon>Bacteria</taxon>
        <taxon>Bacillati</taxon>
        <taxon>Actinomycetota</taxon>
        <taxon>Actinomycetes</taxon>
        <taxon>Geodermatophilales</taxon>
        <taxon>Geodermatophilaceae</taxon>
        <taxon>Modestobacter</taxon>
    </lineage>
</organism>
<proteinExistence type="predicted"/>
<dbReference type="PATRIC" id="fig|477641.3.peg.3833"/>
<evidence type="ECO:0000256" key="5">
    <source>
        <dbReference type="SAM" id="Phobius"/>
    </source>
</evidence>
<evidence type="ECO:0000256" key="1">
    <source>
        <dbReference type="ARBA" id="ARBA00022670"/>
    </source>
</evidence>
<dbReference type="GO" id="GO:0008270">
    <property type="term" value="F:zinc ion binding"/>
    <property type="evidence" value="ECO:0007669"/>
    <property type="project" value="InterPro"/>
</dbReference>
<keyword evidence="8" id="KW-1185">Reference proteome</keyword>
<evidence type="ECO:0000256" key="2">
    <source>
        <dbReference type="ARBA" id="ARBA00022723"/>
    </source>
</evidence>
<evidence type="ECO:0000256" key="3">
    <source>
        <dbReference type="ARBA" id="ARBA00022801"/>
    </source>
</evidence>
<dbReference type="AlphaFoldDB" id="I4F1H9"/>
<dbReference type="Gene3D" id="3.40.390.10">
    <property type="entry name" value="Collagenase (Catalytic Domain)"/>
    <property type="match status" value="1"/>
</dbReference>
<keyword evidence="5" id="KW-0812">Transmembrane</keyword>
<dbReference type="SUPFAM" id="SSF55486">
    <property type="entry name" value="Metalloproteases ('zincins'), catalytic domain"/>
    <property type="match status" value="1"/>
</dbReference>
<dbReference type="STRING" id="477641.MODMU_4091"/>
<gene>
    <name evidence="7" type="ordered locus">MODMU_4091</name>
</gene>
<evidence type="ECO:0000313" key="8">
    <source>
        <dbReference type="Proteomes" id="UP000006461"/>
    </source>
</evidence>
<keyword evidence="3" id="KW-0378">Hydrolase</keyword>
<dbReference type="GO" id="GO:0004222">
    <property type="term" value="F:metalloendopeptidase activity"/>
    <property type="evidence" value="ECO:0007669"/>
    <property type="project" value="InterPro"/>
</dbReference>
<dbReference type="InterPro" id="IPR024079">
    <property type="entry name" value="MetalloPept_cat_dom_sf"/>
</dbReference>
<dbReference type="KEGG" id="mmar:MODMU_4091"/>
<name>I4F1H9_MODI5</name>
<keyword evidence="5" id="KW-1133">Transmembrane helix</keyword>
<evidence type="ECO:0000259" key="6">
    <source>
        <dbReference type="Pfam" id="PF00413"/>
    </source>
</evidence>
<dbReference type="OrthoDB" id="4297752at2"/>
<evidence type="ECO:0000256" key="4">
    <source>
        <dbReference type="ARBA" id="ARBA00022833"/>
    </source>
</evidence>
<dbReference type="OMA" id="QLMHADN"/>
<dbReference type="EMBL" id="FO203431">
    <property type="protein sequence ID" value="CCH89492.1"/>
    <property type="molecule type" value="Genomic_DNA"/>
</dbReference>
<dbReference type="GO" id="GO:0006508">
    <property type="term" value="P:proteolysis"/>
    <property type="evidence" value="ECO:0007669"/>
    <property type="project" value="UniProtKB-KW"/>
</dbReference>
<reference evidence="7 8" key="1">
    <citation type="journal article" date="2012" name="J. Bacteriol.">
        <title>Genome Sequence of Radiation-Resistant Modestobacter marinus Strain BC501, a Representative Actinobacterium That Thrives on Calcareous Stone Surfaces.</title>
        <authorList>
            <person name="Normand P."/>
            <person name="Gury J."/>
            <person name="Pujic P."/>
            <person name="Chouaia B."/>
            <person name="Crotti E."/>
            <person name="Brusetti L."/>
            <person name="Daffonchio D."/>
            <person name="Vacherie B."/>
            <person name="Barbe V."/>
            <person name="Medigue C."/>
            <person name="Calteau A."/>
            <person name="Ghodhbane-Gtari F."/>
            <person name="Essoussi I."/>
            <person name="Nouioui I."/>
            <person name="Abbassi-Ghozzi I."/>
            <person name="Gtari M."/>
        </authorList>
    </citation>
    <scope>NUCLEOTIDE SEQUENCE [LARGE SCALE GENOMIC DNA]</scope>
    <source>
        <strain evidence="8">BC 501</strain>
    </source>
</reference>
<keyword evidence="5" id="KW-0472">Membrane</keyword>
<keyword evidence="4" id="KW-0862">Zinc</keyword>
<keyword evidence="2" id="KW-0479">Metal-binding</keyword>
<dbReference type="HOGENOM" id="CLU_055075_1_0_11"/>
<dbReference type="GO" id="GO:0031012">
    <property type="term" value="C:extracellular matrix"/>
    <property type="evidence" value="ECO:0007669"/>
    <property type="project" value="InterPro"/>
</dbReference>
<dbReference type="Pfam" id="PF00413">
    <property type="entry name" value="Peptidase_M10"/>
    <property type="match status" value="1"/>
</dbReference>
<dbReference type="Proteomes" id="UP000006461">
    <property type="component" value="Chromosome"/>
</dbReference>